<dbReference type="Proteomes" id="UP000291084">
    <property type="component" value="Chromosome 6"/>
</dbReference>
<keyword evidence="2" id="KW-1185">Reference proteome</keyword>
<accession>A0A0S3SE08</accession>
<feature type="non-terminal residue" evidence="1">
    <location>
        <position position="78"/>
    </location>
</feature>
<reference evidence="1 2" key="1">
    <citation type="journal article" date="2015" name="Sci. Rep.">
        <title>The power of single molecule real-time sequencing technology in the de novo assembly of a eukaryotic genome.</title>
        <authorList>
            <person name="Sakai H."/>
            <person name="Naito K."/>
            <person name="Ogiso-Tanaka E."/>
            <person name="Takahashi Y."/>
            <person name="Iseki K."/>
            <person name="Muto C."/>
            <person name="Satou K."/>
            <person name="Teruya K."/>
            <person name="Shiroma A."/>
            <person name="Shimoji M."/>
            <person name="Hirano T."/>
            <person name="Itoh T."/>
            <person name="Kaga A."/>
            <person name="Tomooka N."/>
        </authorList>
    </citation>
    <scope>NUCLEOTIDE SEQUENCE [LARGE SCALE GENOMIC DNA]</scope>
    <source>
        <strain evidence="2">cv. Shumari</strain>
    </source>
</reference>
<evidence type="ECO:0000313" key="2">
    <source>
        <dbReference type="Proteomes" id="UP000291084"/>
    </source>
</evidence>
<sequence length="78" mass="9127">MCDLMCDIYIREGRREVTFSEHSHSQLKGLTLSVLEQHLTKDPSSFPSHPFQSITPIKQKRDGRIHFKLPYTTHEKMS</sequence>
<proteinExistence type="predicted"/>
<dbReference type="AlphaFoldDB" id="A0A0S3SE08"/>
<protein>
    <submittedName>
        <fullName evidence="1">Uncharacterized protein</fullName>
    </submittedName>
</protein>
<gene>
    <name evidence="1" type="primary">Vigan.06G230200</name>
    <name evidence="1" type="ORF">VIGAN_06230200</name>
</gene>
<name>A0A0S3SE08_PHAAN</name>
<dbReference type="EMBL" id="AP015039">
    <property type="protein sequence ID" value="BAT91001.1"/>
    <property type="molecule type" value="Genomic_DNA"/>
</dbReference>
<evidence type="ECO:0000313" key="1">
    <source>
        <dbReference type="EMBL" id="BAT91001.1"/>
    </source>
</evidence>
<organism evidence="1 2">
    <name type="scientific">Vigna angularis var. angularis</name>
    <dbReference type="NCBI Taxonomy" id="157739"/>
    <lineage>
        <taxon>Eukaryota</taxon>
        <taxon>Viridiplantae</taxon>
        <taxon>Streptophyta</taxon>
        <taxon>Embryophyta</taxon>
        <taxon>Tracheophyta</taxon>
        <taxon>Spermatophyta</taxon>
        <taxon>Magnoliopsida</taxon>
        <taxon>eudicotyledons</taxon>
        <taxon>Gunneridae</taxon>
        <taxon>Pentapetalae</taxon>
        <taxon>rosids</taxon>
        <taxon>fabids</taxon>
        <taxon>Fabales</taxon>
        <taxon>Fabaceae</taxon>
        <taxon>Papilionoideae</taxon>
        <taxon>50 kb inversion clade</taxon>
        <taxon>NPAAA clade</taxon>
        <taxon>indigoferoid/millettioid clade</taxon>
        <taxon>Phaseoleae</taxon>
        <taxon>Vigna</taxon>
    </lineage>
</organism>